<dbReference type="Proteomes" id="UP000503129">
    <property type="component" value="Chromosome"/>
</dbReference>
<accession>A0A856MBP9</accession>
<organism evidence="1 2">
    <name type="scientific">Brasilonema sennae CENA114</name>
    <dbReference type="NCBI Taxonomy" id="415709"/>
    <lineage>
        <taxon>Bacteria</taxon>
        <taxon>Bacillati</taxon>
        <taxon>Cyanobacteriota</taxon>
        <taxon>Cyanophyceae</taxon>
        <taxon>Nostocales</taxon>
        <taxon>Scytonemataceae</taxon>
        <taxon>Brasilonema</taxon>
        <taxon>Bromeliae group (in: Brasilonema)</taxon>
    </lineage>
</organism>
<dbReference type="InterPro" id="IPR009959">
    <property type="entry name" value="Cyclase_SnoaL-like"/>
</dbReference>
<reference evidence="1 2" key="1">
    <citation type="submission" date="2018-06" db="EMBL/GenBank/DDBJ databases">
        <title>Comparative genomics of Brasilonema spp. strains.</title>
        <authorList>
            <person name="Alvarenga D.O."/>
            <person name="Fiore M.F."/>
            <person name="Varani A.M."/>
        </authorList>
    </citation>
    <scope>NUCLEOTIDE SEQUENCE [LARGE SCALE GENOMIC DNA]</scope>
    <source>
        <strain evidence="1 2">CENA114</strain>
    </source>
</reference>
<dbReference type="Pfam" id="PF07366">
    <property type="entry name" value="SnoaL"/>
    <property type="match status" value="1"/>
</dbReference>
<dbReference type="SUPFAM" id="SSF54427">
    <property type="entry name" value="NTF2-like"/>
    <property type="match status" value="1"/>
</dbReference>
<dbReference type="KEGG" id="bsen:DP114_12440"/>
<proteinExistence type="predicted"/>
<evidence type="ECO:0000313" key="1">
    <source>
        <dbReference type="EMBL" id="QDL08593.1"/>
    </source>
</evidence>
<dbReference type="PANTHER" id="PTHR38436:SF1">
    <property type="entry name" value="ESTER CYCLASE"/>
    <property type="match status" value="1"/>
</dbReference>
<name>A0A856MBP9_9CYAN</name>
<evidence type="ECO:0000313" key="2">
    <source>
        <dbReference type="Proteomes" id="UP000503129"/>
    </source>
</evidence>
<keyword evidence="2" id="KW-1185">Reference proteome</keyword>
<dbReference type="PANTHER" id="PTHR38436">
    <property type="entry name" value="POLYKETIDE CYCLASE SNOAL-LIKE DOMAIN"/>
    <property type="match status" value="1"/>
</dbReference>
<dbReference type="Gene3D" id="3.10.450.50">
    <property type="match status" value="1"/>
</dbReference>
<sequence>MTEELQNIEVAKRFINQGIAKANMKVFDDILDPNITVTTGLSPAASIQGIENYKQIFSSFADAWPVKHFVIDDIFGVNDKVVVRFTATSVFKKDYYDVKATNQIVPLKEVHILTFRNGKIVENIVSATNFPFEYIMYPVLKDAVIGNLEIDI</sequence>
<dbReference type="GO" id="GO:0030638">
    <property type="term" value="P:polyketide metabolic process"/>
    <property type="evidence" value="ECO:0007669"/>
    <property type="project" value="InterPro"/>
</dbReference>
<dbReference type="EMBL" id="CP030118">
    <property type="protein sequence ID" value="QDL08593.1"/>
    <property type="molecule type" value="Genomic_DNA"/>
</dbReference>
<dbReference type="RefSeq" id="WP_171976211.1">
    <property type="nucleotide sequence ID" value="NZ_CAWOXK010000001.1"/>
</dbReference>
<dbReference type="AlphaFoldDB" id="A0A856MBP9"/>
<gene>
    <name evidence="1" type="ORF">DP114_12440</name>
</gene>
<protein>
    <submittedName>
        <fullName evidence="1">Nuclear transport factor 2 family protein</fullName>
    </submittedName>
</protein>
<dbReference type="InterPro" id="IPR032710">
    <property type="entry name" value="NTF2-like_dom_sf"/>
</dbReference>